<feature type="transmembrane region" description="Helical" evidence="7">
    <location>
        <begin position="185"/>
        <end position="204"/>
    </location>
</feature>
<evidence type="ECO:0000259" key="8">
    <source>
        <dbReference type="Pfam" id="PF00892"/>
    </source>
</evidence>
<dbReference type="InterPro" id="IPR037185">
    <property type="entry name" value="EmrE-like"/>
</dbReference>
<dbReference type="PANTHER" id="PTHR42920">
    <property type="entry name" value="OS03G0707200 PROTEIN-RELATED"/>
    <property type="match status" value="1"/>
</dbReference>
<proteinExistence type="inferred from homology"/>
<comment type="subcellular location">
    <subcellularLocation>
        <location evidence="1">Cell membrane</location>
        <topology evidence="1">Multi-pass membrane protein</topology>
    </subcellularLocation>
</comment>
<protein>
    <submittedName>
        <fullName evidence="9">DMT family transporter</fullName>
    </submittedName>
</protein>
<accession>A0A926N5K3</accession>
<dbReference type="SUPFAM" id="SSF103481">
    <property type="entry name" value="Multidrug resistance efflux transporter EmrE"/>
    <property type="match status" value="2"/>
</dbReference>
<gene>
    <name evidence="9" type="ORF">IC620_05785</name>
</gene>
<keyword evidence="4 7" id="KW-0812">Transmembrane</keyword>
<sequence length="299" mass="32062">MSRWQASLLVLLGASSYGTLTALVKLGYAAGFSAAEITGSQILFACVGMWLFVIPYRAYLKKLSKRALGVWLLSGICSGLTGVFYYQSLQYLSGSLGILLLFQFTWMGVLLEAIINKRAPSPMKWIAMLVILIGTFLASQVGVSQGQSGNGLGILYGLASAATYTLFIHFSGVESGQVPATVRTAFIVTGATVITLIVFPPVFLLNGALATGLWKWAALIGLLGGILPALLFAKAIPYVGTGLASLLGAIELPVAILFAFWLLHEQIASLQWIGIVLVLVGILLSELKWHLNRREAKRI</sequence>
<reference evidence="9" key="1">
    <citation type="submission" date="2020-09" db="EMBL/GenBank/DDBJ databases">
        <title>A novel bacterium of genus Hazenella, isolated from South China Sea.</title>
        <authorList>
            <person name="Huang H."/>
            <person name="Mo K."/>
            <person name="Hu Y."/>
        </authorList>
    </citation>
    <scope>NUCLEOTIDE SEQUENCE</scope>
    <source>
        <strain evidence="9">IB182357</strain>
    </source>
</reference>
<evidence type="ECO:0000313" key="9">
    <source>
        <dbReference type="EMBL" id="MBD1371869.1"/>
    </source>
</evidence>
<feature type="domain" description="EamA" evidence="8">
    <location>
        <begin position="7"/>
        <end position="139"/>
    </location>
</feature>
<evidence type="ECO:0000256" key="7">
    <source>
        <dbReference type="SAM" id="Phobius"/>
    </source>
</evidence>
<feature type="transmembrane region" description="Helical" evidence="7">
    <location>
        <begin position="42"/>
        <end position="60"/>
    </location>
</feature>
<feature type="transmembrane region" description="Helical" evidence="7">
    <location>
        <begin position="67"/>
        <end position="86"/>
    </location>
</feature>
<evidence type="ECO:0000313" key="10">
    <source>
        <dbReference type="Proteomes" id="UP000661691"/>
    </source>
</evidence>
<feature type="domain" description="EamA" evidence="8">
    <location>
        <begin position="153"/>
        <end position="285"/>
    </location>
</feature>
<dbReference type="Pfam" id="PF00892">
    <property type="entry name" value="EamA"/>
    <property type="match status" value="2"/>
</dbReference>
<name>A0A926N5K3_9BACL</name>
<comment type="similarity">
    <text evidence="2">Belongs to the EamA transporter family.</text>
</comment>
<keyword evidence="10" id="KW-1185">Reference proteome</keyword>
<feature type="transmembrane region" description="Helical" evidence="7">
    <location>
        <begin position="154"/>
        <end position="173"/>
    </location>
</feature>
<keyword evidence="5 7" id="KW-1133">Transmembrane helix</keyword>
<evidence type="ECO:0000256" key="1">
    <source>
        <dbReference type="ARBA" id="ARBA00004651"/>
    </source>
</evidence>
<evidence type="ECO:0000256" key="6">
    <source>
        <dbReference type="ARBA" id="ARBA00023136"/>
    </source>
</evidence>
<dbReference type="AlphaFoldDB" id="A0A926N5K3"/>
<dbReference type="RefSeq" id="WP_191138499.1">
    <property type="nucleotide sequence ID" value="NZ_JACXAG020000001.1"/>
</dbReference>
<feature type="transmembrane region" description="Helical" evidence="7">
    <location>
        <begin position="125"/>
        <end position="142"/>
    </location>
</feature>
<dbReference type="Proteomes" id="UP000661691">
    <property type="component" value="Unassembled WGS sequence"/>
</dbReference>
<feature type="transmembrane region" description="Helical" evidence="7">
    <location>
        <begin position="269"/>
        <end position="289"/>
    </location>
</feature>
<feature type="transmembrane region" description="Helical" evidence="7">
    <location>
        <begin position="216"/>
        <end position="236"/>
    </location>
</feature>
<dbReference type="GO" id="GO:0005886">
    <property type="term" value="C:plasma membrane"/>
    <property type="evidence" value="ECO:0007669"/>
    <property type="project" value="UniProtKB-SubCell"/>
</dbReference>
<dbReference type="PANTHER" id="PTHR42920:SF5">
    <property type="entry name" value="EAMA DOMAIN-CONTAINING PROTEIN"/>
    <property type="match status" value="1"/>
</dbReference>
<comment type="caution">
    <text evidence="9">The sequence shown here is derived from an EMBL/GenBank/DDBJ whole genome shotgun (WGS) entry which is preliminary data.</text>
</comment>
<dbReference type="InterPro" id="IPR000620">
    <property type="entry name" value="EamA_dom"/>
</dbReference>
<dbReference type="EMBL" id="JACXAH010000005">
    <property type="protein sequence ID" value="MBD1371869.1"/>
    <property type="molecule type" value="Genomic_DNA"/>
</dbReference>
<keyword evidence="6 7" id="KW-0472">Membrane</keyword>
<evidence type="ECO:0000256" key="4">
    <source>
        <dbReference type="ARBA" id="ARBA00022692"/>
    </source>
</evidence>
<feature type="transmembrane region" description="Helical" evidence="7">
    <location>
        <begin position="243"/>
        <end position="263"/>
    </location>
</feature>
<evidence type="ECO:0000256" key="3">
    <source>
        <dbReference type="ARBA" id="ARBA00022475"/>
    </source>
</evidence>
<dbReference type="InterPro" id="IPR051258">
    <property type="entry name" value="Diverse_Substrate_Transporter"/>
</dbReference>
<organism evidence="9 10">
    <name type="scientific">Polycladospora coralii</name>
    <dbReference type="NCBI Taxonomy" id="2771432"/>
    <lineage>
        <taxon>Bacteria</taxon>
        <taxon>Bacillati</taxon>
        <taxon>Bacillota</taxon>
        <taxon>Bacilli</taxon>
        <taxon>Bacillales</taxon>
        <taxon>Thermoactinomycetaceae</taxon>
        <taxon>Polycladospora</taxon>
    </lineage>
</organism>
<keyword evidence="3" id="KW-1003">Cell membrane</keyword>
<evidence type="ECO:0000256" key="2">
    <source>
        <dbReference type="ARBA" id="ARBA00007362"/>
    </source>
</evidence>
<evidence type="ECO:0000256" key="5">
    <source>
        <dbReference type="ARBA" id="ARBA00022989"/>
    </source>
</evidence>
<feature type="transmembrane region" description="Helical" evidence="7">
    <location>
        <begin position="92"/>
        <end position="113"/>
    </location>
</feature>